<dbReference type="Proteomes" id="UP000314294">
    <property type="component" value="Unassembled WGS sequence"/>
</dbReference>
<gene>
    <name evidence="2" type="ORF">EYF80_014620</name>
</gene>
<reference evidence="2 3" key="1">
    <citation type="submission" date="2019-03" db="EMBL/GenBank/DDBJ databases">
        <title>First draft genome of Liparis tanakae, snailfish: a comprehensive survey of snailfish specific genes.</title>
        <authorList>
            <person name="Kim W."/>
            <person name="Song I."/>
            <person name="Jeong J.-H."/>
            <person name="Kim D."/>
            <person name="Kim S."/>
            <person name="Ryu S."/>
            <person name="Song J.Y."/>
            <person name="Lee S.K."/>
        </authorList>
    </citation>
    <scope>NUCLEOTIDE SEQUENCE [LARGE SCALE GENOMIC DNA]</scope>
    <source>
        <tissue evidence="2">Muscle</tissue>
    </source>
</reference>
<protein>
    <submittedName>
        <fullName evidence="2">Uncharacterized protein</fullName>
    </submittedName>
</protein>
<feature type="region of interest" description="Disordered" evidence="1">
    <location>
        <begin position="34"/>
        <end position="59"/>
    </location>
</feature>
<proteinExistence type="predicted"/>
<accession>A0A4Z2IBE1</accession>
<dbReference type="EMBL" id="SRLO01000106">
    <property type="protein sequence ID" value="TNN75210.1"/>
    <property type="molecule type" value="Genomic_DNA"/>
</dbReference>
<keyword evidence="3" id="KW-1185">Reference proteome</keyword>
<sequence>MFADAVSLQDQLSSVANICEPADALGSRRSWFPADVWGTDPPMGDTGSTSTSGHRENERPAAVIRVFDVSRGDGSESSPVSFHGSPKVDFEPRYMCER</sequence>
<evidence type="ECO:0000313" key="3">
    <source>
        <dbReference type="Proteomes" id="UP000314294"/>
    </source>
</evidence>
<name>A0A4Z2IBE1_9TELE</name>
<evidence type="ECO:0000313" key="2">
    <source>
        <dbReference type="EMBL" id="TNN75210.1"/>
    </source>
</evidence>
<evidence type="ECO:0000256" key="1">
    <source>
        <dbReference type="SAM" id="MobiDB-lite"/>
    </source>
</evidence>
<dbReference type="AlphaFoldDB" id="A0A4Z2IBE1"/>
<comment type="caution">
    <text evidence="2">The sequence shown here is derived from an EMBL/GenBank/DDBJ whole genome shotgun (WGS) entry which is preliminary data.</text>
</comment>
<organism evidence="2 3">
    <name type="scientific">Liparis tanakae</name>
    <name type="common">Tanaka's snailfish</name>
    <dbReference type="NCBI Taxonomy" id="230148"/>
    <lineage>
        <taxon>Eukaryota</taxon>
        <taxon>Metazoa</taxon>
        <taxon>Chordata</taxon>
        <taxon>Craniata</taxon>
        <taxon>Vertebrata</taxon>
        <taxon>Euteleostomi</taxon>
        <taxon>Actinopterygii</taxon>
        <taxon>Neopterygii</taxon>
        <taxon>Teleostei</taxon>
        <taxon>Neoteleostei</taxon>
        <taxon>Acanthomorphata</taxon>
        <taxon>Eupercaria</taxon>
        <taxon>Perciformes</taxon>
        <taxon>Cottioidei</taxon>
        <taxon>Cottales</taxon>
        <taxon>Liparidae</taxon>
        <taxon>Liparis</taxon>
    </lineage>
</organism>